<dbReference type="Proteomes" id="UP000651728">
    <property type="component" value="Unassembled WGS sequence"/>
</dbReference>
<reference evidence="4 5" key="1">
    <citation type="submission" date="2021-01" db="EMBL/GenBank/DDBJ databases">
        <title>Whole genome shotgun sequence of Microbispora amethystogenes NBRC 101907.</title>
        <authorList>
            <person name="Komaki H."/>
            <person name="Tamura T."/>
        </authorList>
    </citation>
    <scope>NUCLEOTIDE SEQUENCE [LARGE SCALE GENOMIC DNA]</scope>
    <source>
        <strain evidence="4 5">NBRC 101907</strain>
    </source>
</reference>
<dbReference type="InterPro" id="IPR056303">
    <property type="entry name" value="AMIN-like"/>
</dbReference>
<evidence type="ECO:0000256" key="1">
    <source>
        <dbReference type="SAM" id="SignalP"/>
    </source>
</evidence>
<evidence type="ECO:0000313" key="5">
    <source>
        <dbReference type="Proteomes" id="UP000651728"/>
    </source>
</evidence>
<dbReference type="RefSeq" id="WP_204288982.1">
    <property type="nucleotide sequence ID" value="NZ_BAABEJ010000028.1"/>
</dbReference>
<organism evidence="4 5">
    <name type="scientific">Microbispora amethystogenes</name>
    <dbReference type="NCBI Taxonomy" id="1427754"/>
    <lineage>
        <taxon>Bacteria</taxon>
        <taxon>Bacillati</taxon>
        <taxon>Actinomycetota</taxon>
        <taxon>Actinomycetes</taxon>
        <taxon>Streptosporangiales</taxon>
        <taxon>Streptosporangiaceae</taxon>
        <taxon>Microbispora</taxon>
    </lineage>
</organism>
<dbReference type="InterPro" id="IPR019606">
    <property type="entry name" value="GerMN"/>
</dbReference>
<proteinExistence type="predicted"/>
<dbReference type="EMBL" id="BOOB01000059">
    <property type="protein sequence ID" value="GIH36352.1"/>
    <property type="molecule type" value="Genomic_DNA"/>
</dbReference>
<dbReference type="Pfam" id="PF24837">
    <property type="entry name" value="AMIN-like"/>
    <property type="match status" value="1"/>
</dbReference>
<feature type="domain" description="GerMN" evidence="2">
    <location>
        <begin position="210"/>
        <end position="305"/>
    </location>
</feature>
<dbReference type="Pfam" id="PF10646">
    <property type="entry name" value="Germane"/>
    <property type="match status" value="1"/>
</dbReference>
<evidence type="ECO:0000259" key="3">
    <source>
        <dbReference type="Pfam" id="PF24837"/>
    </source>
</evidence>
<sequence>MFLPPMRSLAASAASLVSAATLVVTPSSPVAAAPVAAAPVSAAPVSAAPNAAAPVAATRAAAPVATLVGVRASHHPGLDRVVFEFRGPLPARRTAGYVSRLIADGSGDTIPVAGDAILGLRFERAVGHDGSGASTHGPARETFALPEVIQVVRAGDFEAVLTFGIGLARKAPYRVYTLSRPSRVVVDIKAPRRTVPVGVHFLDSRRYDAGREPYTRAVRRPVAPPSLARGALQRLFAGPTRAEYAAGLRFVASGATGFRSVVVRGGVAHVRLTGAVGSGGSAFTVADEITPTLKRLPGIHWVKIYDARGRTQHPAGRSDSVPESLEP</sequence>
<evidence type="ECO:0000259" key="2">
    <source>
        <dbReference type="Pfam" id="PF10646"/>
    </source>
</evidence>
<evidence type="ECO:0000313" key="4">
    <source>
        <dbReference type="EMBL" id="GIH36352.1"/>
    </source>
</evidence>
<feature type="domain" description="AMIN-like" evidence="3">
    <location>
        <begin position="66"/>
        <end position="189"/>
    </location>
</feature>
<accession>A0ABQ4FNH8</accession>
<name>A0ABQ4FNH8_9ACTN</name>
<protein>
    <recommendedName>
        <fullName evidence="6">GerMN domain-containing protein</fullName>
    </recommendedName>
</protein>
<keyword evidence="5" id="KW-1185">Reference proteome</keyword>
<gene>
    <name evidence="4" type="ORF">Mam01_65160</name>
</gene>
<feature type="signal peptide" evidence="1">
    <location>
        <begin position="1"/>
        <end position="32"/>
    </location>
</feature>
<keyword evidence="1" id="KW-0732">Signal</keyword>
<feature type="chain" id="PRO_5047365325" description="GerMN domain-containing protein" evidence="1">
    <location>
        <begin position="33"/>
        <end position="327"/>
    </location>
</feature>
<comment type="caution">
    <text evidence="4">The sequence shown here is derived from an EMBL/GenBank/DDBJ whole genome shotgun (WGS) entry which is preliminary data.</text>
</comment>
<evidence type="ECO:0008006" key="6">
    <source>
        <dbReference type="Google" id="ProtNLM"/>
    </source>
</evidence>